<keyword evidence="2" id="KW-0732">Signal</keyword>
<feature type="chain" id="PRO_5004060668" evidence="2">
    <location>
        <begin position="31"/>
        <end position="264"/>
    </location>
</feature>
<name>M4VI56_9BACT</name>
<sequence length="264" mass="28230">MSHPRLHLPLIAGLFAVSGLFLTTALPAHADTPTSALVSEDLISEIHDFIDRDIVRLSILNQNQKYSDLDPAAITALDQQWVAELKADEKPLVAATLSNPLSTYLTRVQAHSSGLYTEIFVMDKNGLNVGQSNLSSDFWQGDEGKFQKTYPVGPTAVFVDDAEFNDETLTWNAQVNLAIADETGSTAIGAVTVEVNLTELQRRMNARKDVKKAEAPEAKAPVAEPVAEPVAAAAPEPEEAPAAEQAPTTNADANNTPAAESTGE</sequence>
<evidence type="ECO:0000256" key="2">
    <source>
        <dbReference type="SAM" id="SignalP"/>
    </source>
</evidence>
<proteinExistence type="predicted"/>
<dbReference type="KEGG" id="man:A11S_2084"/>
<evidence type="ECO:0000256" key="1">
    <source>
        <dbReference type="SAM" id="MobiDB-lite"/>
    </source>
</evidence>
<organism evidence="3 4">
    <name type="scientific">Micavibrio aeruginosavorus EPB</name>
    <dbReference type="NCBI Taxonomy" id="349215"/>
    <lineage>
        <taxon>Bacteria</taxon>
        <taxon>Pseudomonadati</taxon>
        <taxon>Bdellovibrionota</taxon>
        <taxon>Bdellovibrionia</taxon>
        <taxon>Bdellovibrionales</taxon>
        <taxon>Pseudobdellovibrionaceae</taxon>
        <taxon>Micavibrio</taxon>
    </lineage>
</organism>
<dbReference type="STRING" id="349215.A11S_2084"/>
<dbReference type="HOGENOM" id="CLU_092389_0_0_5"/>
<dbReference type="EMBL" id="CP003538">
    <property type="protein sequence ID" value="AGH98883.1"/>
    <property type="molecule type" value="Genomic_DNA"/>
</dbReference>
<feature type="signal peptide" evidence="2">
    <location>
        <begin position="1"/>
        <end position="30"/>
    </location>
</feature>
<dbReference type="AlphaFoldDB" id="M4VI56"/>
<feature type="region of interest" description="Disordered" evidence="1">
    <location>
        <begin position="208"/>
        <end position="264"/>
    </location>
</feature>
<reference evidence="3 4" key="1">
    <citation type="journal article" date="2013" name="ISME J.">
        <title>By their genes ye shall know them: genomic signatures of predatory bacteria.</title>
        <authorList>
            <person name="Pasternak Z."/>
            <person name="Pietrokovski S."/>
            <person name="Rotem O."/>
            <person name="Gophna U."/>
            <person name="Lurie-Weinberger M.N."/>
            <person name="Jurkevitch E."/>
        </authorList>
    </citation>
    <scope>NUCLEOTIDE SEQUENCE [LARGE SCALE GENOMIC DNA]</scope>
    <source>
        <strain evidence="3">EPB</strain>
    </source>
</reference>
<accession>M4VI56</accession>
<gene>
    <name evidence="3" type="ORF">A11S_2084</name>
</gene>
<feature type="compositionally biased region" description="Basic and acidic residues" evidence="1">
    <location>
        <begin position="208"/>
        <end position="217"/>
    </location>
</feature>
<protein>
    <submittedName>
        <fullName evidence="3">Uncharacterized protein</fullName>
    </submittedName>
</protein>
<dbReference type="PATRIC" id="fig|349215.9.peg.2027"/>
<feature type="compositionally biased region" description="Low complexity" evidence="1">
    <location>
        <begin position="218"/>
        <end position="235"/>
    </location>
</feature>
<feature type="compositionally biased region" description="Low complexity" evidence="1">
    <location>
        <begin position="242"/>
        <end position="264"/>
    </location>
</feature>
<evidence type="ECO:0000313" key="3">
    <source>
        <dbReference type="EMBL" id="AGH98883.1"/>
    </source>
</evidence>
<evidence type="ECO:0000313" key="4">
    <source>
        <dbReference type="Proteomes" id="UP000011932"/>
    </source>
</evidence>
<dbReference type="Proteomes" id="UP000011932">
    <property type="component" value="Chromosome"/>
</dbReference>
<dbReference type="RefSeq" id="WP_015468397.1">
    <property type="nucleotide sequence ID" value="NC_020812.1"/>
</dbReference>